<gene>
    <name evidence="2" type="ORF">FHW18_002440</name>
</gene>
<sequence length="888" mass="100428">MSAPRATVRLQFHEGFPITDAIDLVEYFHKLGISDIYASPLTRARAGSTHGYDTIDYHVISPELGGEEALRKLVARLREFGMGLILDIVPNHMGVSPDNAWWWSVLREGPNSRYAEYFDIDWNSPDPSLKGKLLAPYLGDPYGKVLSEGQLKIERDQKTHEPIVTYYDARFPIAPEHHDEVLRLMDETPQAFDAARTDGRQRLHELLERQHYRLAWWRTAAEEINWRRFFEISDLAGMRAERDAVRDDIHSLFFRLYEEGLVDGLRVDHVDGLADPKAYCQYLRAELEKRADRRPADAPKRVPYVVVEKILAAGEPLATSWQTDGTTGYDFMSEVGQWLHDPQGEAPLTTMWQSISGSAKTFTELSRTARRQLIQQNFAGEFDALVRLLHRIAHFDLMTRDWSPSAIRRVLTELLVSFPVYRTYADVQGRTEQDEVPFSKAREGAHASLRPADYDLLDTMAGWLGGEPPKDYPEDQRAVRLQAIRRFQQLTSPLAAKSVEDTGFYRYGRLLSRNEVGADPAIFSMESDEFHQRVQGRAESFPLAMLATATHDHKRGEDGRARLAVLSERAAEWEALVTRWSERHAAFKREAGEEPAPSPLPADEYMLYQSLIGAWPLDLSINDEEGIRELAGRLSDWQTKSLREAKQQSSWVTPDDSYEKACNGFLFQILDPQANADTLLELVEFINRIGPAGAVNSLSQTLLRMTIPGVPDLYQGTEMWDFSLVDPDNRRPVDFALRKQALDEPFDAAALVDHWRDGRIKFEVVRRTLNFRKQHEALFLEGDYLPLTVEGTESQRVFAYARKHADSVAIVIVPHRVATMVLGTNDDPKPRIAADKWGDTVVCLPEAITAAISTPQLRSVLTDGTCAVAGGRIRVADALADLPVALLT</sequence>
<dbReference type="GO" id="GO:0030980">
    <property type="term" value="P:alpha-glucan catabolic process"/>
    <property type="evidence" value="ECO:0007669"/>
    <property type="project" value="TreeGrafter"/>
</dbReference>
<reference evidence="2 3" key="1">
    <citation type="submission" date="2020-07" db="EMBL/GenBank/DDBJ databases">
        <title>Genomic Encyclopedia of Type Strains, Phase IV (KMG-V): Genome sequencing to study the core and pangenomes of soil and plant-associated prokaryotes.</title>
        <authorList>
            <person name="Whitman W."/>
        </authorList>
    </citation>
    <scope>NUCLEOTIDE SEQUENCE [LARGE SCALE GENOMIC DNA]</scope>
    <source>
        <strain evidence="2 3">SAS40</strain>
    </source>
</reference>
<dbReference type="SUPFAM" id="SSF51445">
    <property type="entry name" value="(Trans)glycosidases"/>
    <property type="match status" value="1"/>
</dbReference>
<dbReference type="GO" id="GO:0005992">
    <property type="term" value="P:trehalose biosynthetic process"/>
    <property type="evidence" value="ECO:0007669"/>
    <property type="project" value="TreeGrafter"/>
</dbReference>
<dbReference type="Proteomes" id="UP000542125">
    <property type="component" value="Unassembled WGS sequence"/>
</dbReference>
<dbReference type="PANTHER" id="PTHR10357">
    <property type="entry name" value="ALPHA-AMYLASE FAMILY MEMBER"/>
    <property type="match status" value="1"/>
</dbReference>
<dbReference type="InterPro" id="IPR012767">
    <property type="entry name" value="Trehalose_TreY"/>
</dbReference>
<feature type="domain" description="Glycosyl hydrolase family 13 catalytic" evidence="1">
    <location>
        <begin position="5"/>
        <end position="446"/>
    </location>
</feature>
<accession>A0A7Y9IUG9</accession>
<keyword evidence="2" id="KW-0413">Isomerase</keyword>
<dbReference type="NCBIfam" id="TIGR02401">
    <property type="entry name" value="trehalose_TreY"/>
    <property type="match status" value="1"/>
</dbReference>
<dbReference type="InterPro" id="IPR017853">
    <property type="entry name" value="GH"/>
</dbReference>
<dbReference type="RefSeq" id="WP_179586614.1">
    <property type="nucleotide sequence ID" value="NZ_JACBYR010000001.1"/>
</dbReference>
<dbReference type="EMBL" id="JACBYR010000001">
    <property type="protein sequence ID" value="NYE83169.1"/>
    <property type="molecule type" value="Genomic_DNA"/>
</dbReference>
<dbReference type="Gene3D" id="3.30.1590.10">
    <property type="entry name" value="Maltooligosyl trehalose synthase, domain 2"/>
    <property type="match status" value="1"/>
</dbReference>
<comment type="caution">
    <text evidence="2">The sequence shown here is derived from an EMBL/GenBank/DDBJ whole genome shotgun (WGS) entry which is preliminary data.</text>
</comment>
<dbReference type="Gene3D" id="1.10.10.470">
    <property type="entry name" value="Maltooligosyl trehalose synthase, domain 4"/>
    <property type="match status" value="1"/>
</dbReference>
<evidence type="ECO:0000313" key="2">
    <source>
        <dbReference type="EMBL" id="NYE83169.1"/>
    </source>
</evidence>
<dbReference type="GO" id="GO:0047470">
    <property type="term" value="F:(1,4)-alpha-D-glucan 1-alpha-D-glucosylmutase activity"/>
    <property type="evidence" value="ECO:0007669"/>
    <property type="project" value="UniProtKB-EC"/>
</dbReference>
<dbReference type="SMART" id="SM00642">
    <property type="entry name" value="Aamy"/>
    <property type="match status" value="1"/>
</dbReference>
<dbReference type="InterPro" id="IPR006047">
    <property type="entry name" value="GH13_cat_dom"/>
</dbReference>
<protein>
    <submittedName>
        <fullName evidence="2">(1-&gt;4)-alpha-D-glucan 1-alpha-D-glucosylmutase</fullName>
        <ecNumber evidence="2">5.4.99.15</ecNumber>
    </submittedName>
</protein>
<proteinExistence type="predicted"/>
<name>A0A7Y9IUG9_9BURK</name>
<dbReference type="AlphaFoldDB" id="A0A7Y9IUG9"/>
<evidence type="ECO:0000259" key="1">
    <source>
        <dbReference type="SMART" id="SM00642"/>
    </source>
</evidence>
<dbReference type="Gene3D" id="3.20.20.80">
    <property type="entry name" value="Glycosidases"/>
    <property type="match status" value="1"/>
</dbReference>
<dbReference type="CDD" id="cd11336">
    <property type="entry name" value="AmyAc_MTSase"/>
    <property type="match status" value="1"/>
</dbReference>
<organism evidence="2 3">
    <name type="scientific">Pigmentiphaga litoralis</name>
    <dbReference type="NCBI Taxonomy" id="516702"/>
    <lineage>
        <taxon>Bacteria</taxon>
        <taxon>Pseudomonadati</taxon>
        <taxon>Pseudomonadota</taxon>
        <taxon>Betaproteobacteria</taxon>
        <taxon>Burkholderiales</taxon>
        <taxon>Alcaligenaceae</taxon>
        <taxon>Pigmentiphaga</taxon>
    </lineage>
</organism>
<dbReference type="Gene3D" id="1.10.150.200">
    <property type="entry name" value="Maltooligosyl trehalose synthase, domain 3"/>
    <property type="match status" value="1"/>
</dbReference>
<dbReference type="InterPro" id="IPR013797">
    <property type="entry name" value="Maltooligo_trehalose_synth_4"/>
</dbReference>
<dbReference type="PANTHER" id="PTHR10357:SF216">
    <property type="entry name" value="MALTOOLIGOSYL TREHALOSE SYNTHASE-RELATED"/>
    <property type="match status" value="1"/>
</dbReference>
<dbReference type="EC" id="5.4.99.15" evidence="2"/>
<keyword evidence="3" id="KW-1185">Reference proteome</keyword>
<dbReference type="Pfam" id="PF00128">
    <property type="entry name" value="Alpha-amylase"/>
    <property type="match status" value="1"/>
</dbReference>
<evidence type="ECO:0000313" key="3">
    <source>
        <dbReference type="Proteomes" id="UP000542125"/>
    </source>
</evidence>